<dbReference type="AlphaFoldDB" id="A0A1C3V0Q7"/>
<dbReference type="Proteomes" id="UP000199205">
    <property type="component" value="Unassembled WGS sequence"/>
</dbReference>
<evidence type="ECO:0000313" key="2">
    <source>
        <dbReference type="EMBL" id="SCB21342.1"/>
    </source>
</evidence>
<reference evidence="2 3" key="1">
    <citation type="submission" date="2016-08" db="EMBL/GenBank/DDBJ databases">
        <authorList>
            <person name="Seilhamer J.J."/>
        </authorList>
    </citation>
    <scope>NUCLEOTIDE SEQUENCE [LARGE SCALE GENOMIC DNA]</scope>
    <source>
        <strain evidence="2 3">P1-7</strain>
    </source>
</reference>
<dbReference type="EMBL" id="FMAF01000004">
    <property type="protein sequence ID" value="SCB21342.1"/>
    <property type="molecule type" value="Genomic_DNA"/>
</dbReference>
<protein>
    <submittedName>
        <fullName evidence="2">Uncharacterized protein</fullName>
    </submittedName>
</protein>
<organism evidence="2 3">
    <name type="scientific">Rhizobium lusitanum</name>
    <dbReference type="NCBI Taxonomy" id="293958"/>
    <lineage>
        <taxon>Bacteria</taxon>
        <taxon>Pseudomonadati</taxon>
        <taxon>Pseudomonadota</taxon>
        <taxon>Alphaproteobacteria</taxon>
        <taxon>Hyphomicrobiales</taxon>
        <taxon>Rhizobiaceae</taxon>
        <taxon>Rhizobium/Agrobacterium group</taxon>
        <taxon>Rhizobium</taxon>
    </lineage>
</organism>
<feature type="region of interest" description="Disordered" evidence="1">
    <location>
        <begin position="1"/>
        <end position="22"/>
    </location>
</feature>
<proteinExistence type="predicted"/>
<name>A0A1C3V0Q7_9HYPH</name>
<sequence>MLSREFATRGGLNEQVLSDLETKARDRRNADIEFPTLGQHPLCHP</sequence>
<gene>
    <name evidence="2" type="ORF">GA0061101_10415</name>
</gene>
<evidence type="ECO:0000313" key="3">
    <source>
        <dbReference type="Proteomes" id="UP000199205"/>
    </source>
</evidence>
<accession>A0A1C3V0Q7</accession>
<evidence type="ECO:0000256" key="1">
    <source>
        <dbReference type="SAM" id="MobiDB-lite"/>
    </source>
</evidence>